<dbReference type="GO" id="GO:0030286">
    <property type="term" value="C:dynein complex"/>
    <property type="evidence" value="ECO:0007669"/>
    <property type="project" value="InterPro"/>
</dbReference>
<dbReference type="InterPro" id="IPR001372">
    <property type="entry name" value="Dynein_light_chain_typ-1/2"/>
</dbReference>
<dbReference type="Proteomes" id="UP000321570">
    <property type="component" value="Unassembled WGS sequence"/>
</dbReference>
<keyword evidence="2" id="KW-1185">Reference proteome</keyword>
<dbReference type="InterPro" id="IPR037177">
    <property type="entry name" value="DLC_sf"/>
</dbReference>
<evidence type="ECO:0000313" key="2">
    <source>
        <dbReference type="Proteomes" id="UP000321570"/>
    </source>
</evidence>
<accession>A0A564Z9V0</accession>
<gene>
    <name evidence="1" type="ORF">WMSIL1_LOCUS13955</name>
</gene>
<evidence type="ECO:0008006" key="3">
    <source>
        <dbReference type="Google" id="ProtNLM"/>
    </source>
</evidence>
<dbReference type="InterPro" id="IPR011992">
    <property type="entry name" value="EF-hand-dom_pair"/>
</dbReference>
<name>A0A564Z9V0_HYMDI</name>
<dbReference type="GO" id="GO:0007017">
    <property type="term" value="P:microtubule-based process"/>
    <property type="evidence" value="ECO:0007669"/>
    <property type="project" value="InterPro"/>
</dbReference>
<reference evidence="1 2" key="1">
    <citation type="submission" date="2019-07" db="EMBL/GenBank/DDBJ databases">
        <authorList>
            <person name="Jastrzebski P J."/>
            <person name="Paukszto L."/>
            <person name="Jastrzebski P J."/>
        </authorList>
    </citation>
    <scope>NUCLEOTIDE SEQUENCE [LARGE SCALE GENOMIC DNA]</scope>
    <source>
        <strain evidence="1 2">WMS-il1</strain>
    </source>
</reference>
<dbReference type="Pfam" id="PF01221">
    <property type="entry name" value="Dynein_light"/>
    <property type="match status" value="1"/>
</dbReference>
<dbReference type="Gene3D" id="3.30.740.10">
    <property type="entry name" value="Protein Inhibitor Of Neuronal Nitric Oxide Synthase"/>
    <property type="match status" value="1"/>
</dbReference>
<evidence type="ECO:0000313" key="1">
    <source>
        <dbReference type="EMBL" id="VUZ56277.1"/>
    </source>
</evidence>
<dbReference type="SUPFAM" id="SSF47473">
    <property type="entry name" value="EF-hand"/>
    <property type="match status" value="1"/>
</dbReference>
<dbReference type="SUPFAM" id="SSF54648">
    <property type="entry name" value="DLC"/>
    <property type="match status" value="1"/>
</dbReference>
<sequence length="166" mass="19288">MTSKYEAEKYILYFDELQEKNPSVPVELYRDQLLRWGTPPDKVNAIIHMVDPEKKGFISRNDILNGINYDPVRPRALKDVKYLNCDMPAMQRDSVTLFVLEIATQQKRKPEMLRQLKSRLEAVYGGDWTCFISEGRYWATNVHKPGTCLVFTYDGYVYGVHDSPST</sequence>
<dbReference type="AlphaFoldDB" id="A0A564Z9V0"/>
<dbReference type="EMBL" id="CABIJS010000701">
    <property type="protein sequence ID" value="VUZ56277.1"/>
    <property type="molecule type" value="Genomic_DNA"/>
</dbReference>
<proteinExistence type="predicted"/>
<protein>
    <recommendedName>
        <fullName evidence="3">EF-hand domain-containing protein</fullName>
    </recommendedName>
</protein>
<organism evidence="1 2">
    <name type="scientific">Hymenolepis diminuta</name>
    <name type="common">Rat tapeworm</name>
    <dbReference type="NCBI Taxonomy" id="6216"/>
    <lineage>
        <taxon>Eukaryota</taxon>
        <taxon>Metazoa</taxon>
        <taxon>Spiralia</taxon>
        <taxon>Lophotrochozoa</taxon>
        <taxon>Platyhelminthes</taxon>
        <taxon>Cestoda</taxon>
        <taxon>Eucestoda</taxon>
        <taxon>Cyclophyllidea</taxon>
        <taxon>Hymenolepididae</taxon>
        <taxon>Hymenolepis</taxon>
    </lineage>
</organism>